<reference evidence="1" key="1">
    <citation type="submission" date="2014-05" db="EMBL/GenBank/DDBJ databases">
        <authorList>
            <person name="Chronopoulou M."/>
        </authorList>
    </citation>
    <scope>NUCLEOTIDE SEQUENCE</scope>
    <source>
        <tissue evidence="1">Whole organism</tissue>
    </source>
</reference>
<evidence type="ECO:0000313" key="1">
    <source>
        <dbReference type="EMBL" id="CDW49957.1"/>
    </source>
</evidence>
<proteinExistence type="predicted"/>
<dbReference type="EMBL" id="HACA01032596">
    <property type="protein sequence ID" value="CDW49957.1"/>
    <property type="molecule type" value="Transcribed_RNA"/>
</dbReference>
<feature type="non-terminal residue" evidence="1">
    <location>
        <position position="1"/>
    </location>
</feature>
<accession>A0A0K2VID4</accession>
<name>A0A0K2VID4_LEPSM</name>
<protein>
    <submittedName>
        <fullName evidence="1">Uncharacterized protein</fullName>
    </submittedName>
</protein>
<dbReference type="AlphaFoldDB" id="A0A0K2VID4"/>
<sequence>EKIGSLRNPKPLPAITTPYGTRPICLHSSQKEIVLCPLFVHKLLCVQVYNITCIIVQSYVLNLLIARLKLIHIYLIFLNN</sequence>
<organism evidence="1">
    <name type="scientific">Lepeophtheirus salmonis</name>
    <name type="common">Salmon louse</name>
    <name type="synonym">Caligus salmonis</name>
    <dbReference type="NCBI Taxonomy" id="72036"/>
    <lineage>
        <taxon>Eukaryota</taxon>
        <taxon>Metazoa</taxon>
        <taxon>Ecdysozoa</taxon>
        <taxon>Arthropoda</taxon>
        <taxon>Crustacea</taxon>
        <taxon>Multicrustacea</taxon>
        <taxon>Hexanauplia</taxon>
        <taxon>Copepoda</taxon>
        <taxon>Siphonostomatoida</taxon>
        <taxon>Caligidae</taxon>
        <taxon>Lepeophtheirus</taxon>
    </lineage>
</organism>